<evidence type="ECO:0000256" key="3">
    <source>
        <dbReference type="SAM" id="Phobius"/>
    </source>
</evidence>
<proteinExistence type="predicted"/>
<accession>I1CZ18</accession>
<dbReference type="PANTHER" id="PTHR37042:SF4">
    <property type="entry name" value="OUTER MEMBRANE PROTEIN RV1973"/>
    <property type="match status" value="1"/>
</dbReference>
<dbReference type="HOGENOM" id="CLU_090655_1_0_11"/>
<keyword evidence="3" id="KW-1133">Transmembrane helix</keyword>
<evidence type="ECO:0000313" key="5">
    <source>
        <dbReference type="Proteomes" id="UP000005087"/>
    </source>
</evidence>
<evidence type="ECO:0000256" key="2">
    <source>
        <dbReference type="ARBA" id="ARBA00023136"/>
    </source>
</evidence>
<sequence>MARRRLSRATSLTALAGTAVVVAAVFAVWAALSWVGAITDDGLNTAEARDEALRQGRERMVELTTMDHDDVEAGLRRWLSATTGALHAELANADPTTLTTPEQAGTTVTGRVLHAALSEFDADHGRAVLLAAVEVTSVRAGAEPGYARNRYRARLRHTDEGWKVETFETVAVGGPE</sequence>
<dbReference type="PANTHER" id="PTHR37042">
    <property type="entry name" value="OUTER MEMBRANE PROTEIN RV1973"/>
    <property type="match status" value="1"/>
</dbReference>
<protein>
    <recommendedName>
        <fullName evidence="6">Mce-associated membrane protein</fullName>
    </recommendedName>
</protein>
<dbReference type="AlphaFoldDB" id="I1CZ18"/>
<dbReference type="GO" id="GO:0016020">
    <property type="term" value="C:membrane"/>
    <property type="evidence" value="ECO:0007669"/>
    <property type="project" value="UniProtKB-SubCell"/>
</dbReference>
<gene>
    <name evidence="4" type="ORF">SacglDRAFT_01007</name>
</gene>
<reference evidence="4 5" key="1">
    <citation type="submission" date="2011-09" db="EMBL/GenBank/DDBJ databases">
        <authorList>
            <consortium name="US DOE Joint Genome Institute (JGI-PGF)"/>
            <person name="Lucas S."/>
            <person name="Han J."/>
            <person name="Lapidus A."/>
            <person name="Cheng J.-F."/>
            <person name="Goodwin L."/>
            <person name="Pitluck S."/>
            <person name="Peters L."/>
            <person name="Land M.L."/>
            <person name="Hauser L."/>
            <person name="Brambilla E."/>
            <person name="Klenk H.-P."/>
            <person name="Woyke T.J."/>
        </authorList>
    </citation>
    <scope>NUCLEOTIDE SEQUENCE [LARGE SCALE GENOMIC DNA]</scope>
    <source>
        <strain evidence="4 5">K62</strain>
    </source>
</reference>
<reference evidence="5" key="2">
    <citation type="submission" date="2012-01" db="EMBL/GenBank/DDBJ databases">
        <title>Noncontiguous Finished sequence of chromosome of Saccharomonospora glauca K62.</title>
        <authorList>
            <consortium name="US DOE Joint Genome Institute"/>
            <person name="Lucas S."/>
            <person name="Han J."/>
            <person name="Lapidus A."/>
            <person name="Cheng J.-F."/>
            <person name="Goodwin L."/>
            <person name="Pitluck S."/>
            <person name="Peters L."/>
            <person name="Mikhailova N."/>
            <person name="Held B."/>
            <person name="Detter J.C."/>
            <person name="Han C."/>
            <person name="Tapia R."/>
            <person name="Land M."/>
            <person name="Hauser L."/>
            <person name="Kyrpides N."/>
            <person name="Ivanova N."/>
            <person name="Pagani I."/>
            <person name="Brambilla E.-M."/>
            <person name="Klenk H.-P."/>
            <person name="Woyke T."/>
        </authorList>
    </citation>
    <scope>NUCLEOTIDE SEQUENCE [LARGE SCALE GENOMIC DNA]</scope>
    <source>
        <strain evidence="5">K62</strain>
    </source>
</reference>
<keyword evidence="2 3" id="KW-0472">Membrane</keyword>
<comment type="subcellular location">
    <subcellularLocation>
        <location evidence="1">Membrane</location>
    </subcellularLocation>
</comment>
<dbReference type="OrthoDB" id="3472661at2"/>
<dbReference type="eggNOG" id="ENOG5033H7Y">
    <property type="taxonomic scope" value="Bacteria"/>
</dbReference>
<dbReference type="STRING" id="928724.SacglDRAFT_01007"/>
<dbReference type="Proteomes" id="UP000005087">
    <property type="component" value="Chromosome"/>
</dbReference>
<feature type="transmembrane region" description="Helical" evidence="3">
    <location>
        <begin position="12"/>
        <end position="35"/>
    </location>
</feature>
<keyword evidence="3" id="KW-0812">Transmembrane</keyword>
<evidence type="ECO:0000313" key="4">
    <source>
        <dbReference type="EMBL" id="EIE97942.1"/>
    </source>
</evidence>
<name>I1CZ18_9PSEU</name>
<keyword evidence="5" id="KW-1185">Reference proteome</keyword>
<dbReference type="RefSeq" id="WP_005462228.1">
    <property type="nucleotide sequence ID" value="NZ_CM001484.1"/>
</dbReference>
<evidence type="ECO:0008006" key="6">
    <source>
        <dbReference type="Google" id="ProtNLM"/>
    </source>
</evidence>
<organism evidence="4 5">
    <name type="scientific">Saccharomonospora glauca K62</name>
    <dbReference type="NCBI Taxonomy" id="928724"/>
    <lineage>
        <taxon>Bacteria</taxon>
        <taxon>Bacillati</taxon>
        <taxon>Actinomycetota</taxon>
        <taxon>Actinomycetes</taxon>
        <taxon>Pseudonocardiales</taxon>
        <taxon>Pseudonocardiaceae</taxon>
        <taxon>Saccharomonospora</taxon>
    </lineage>
</organism>
<dbReference type="EMBL" id="CM001484">
    <property type="protein sequence ID" value="EIE97942.1"/>
    <property type="molecule type" value="Genomic_DNA"/>
</dbReference>
<evidence type="ECO:0000256" key="1">
    <source>
        <dbReference type="ARBA" id="ARBA00004370"/>
    </source>
</evidence>